<dbReference type="CDD" id="cd09024">
    <property type="entry name" value="Aldose_epim_lacX"/>
    <property type="match status" value="1"/>
</dbReference>
<gene>
    <name evidence="4" type="ORF">IAC08_01610</name>
</gene>
<comment type="subunit">
    <text evidence="2">Monomer.</text>
</comment>
<dbReference type="InterPro" id="IPR008183">
    <property type="entry name" value="Aldose_1/G6P_1-epimerase"/>
</dbReference>
<dbReference type="GO" id="GO:0016853">
    <property type="term" value="F:isomerase activity"/>
    <property type="evidence" value="ECO:0007669"/>
    <property type="project" value="InterPro"/>
</dbReference>
<evidence type="ECO:0000313" key="4">
    <source>
        <dbReference type="EMBL" id="MBO8455087.1"/>
    </source>
</evidence>
<accession>A0A9D9MYW1</accession>
<dbReference type="GO" id="GO:0005975">
    <property type="term" value="P:carbohydrate metabolic process"/>
    <property type="evidence" value="ECO:0007669"/>
    <property type="project" value="InterPro"/>
</dbReference>
<sequence length="309" mass="34901">MERLSNGILTIEVSRHGAELCSIKKEGREYLWQADPAFWKRHSPVLFPIVGSLWNGRYRIGGKEYEMSQHGFARDMDFTLVSQTSEAIWYRLESDEETLRRYPFPFVLEIGYTLSGSSVEVHWKVTNPASGDMYFQIGAHPAFFYPDFDPQSHERGSFILERQSTAGCGTVASEKGASAESDATEAEARFVYDLIKEKGCADPDTKYECGSRIDINDRTFEKDALIFEDSQVGKVTLLTKDGRPWVSLSFDAPLVGLWSPVSGKAPFVCIEPWYGRCDRAGFEGDFSRRDWVNRLAPSETFTAGYVISL</sequence>
<dbReference type="GO" id="GO:0030246">
    <property type="term" value="F:carbohydrate binding"/>
    <property type="evidence" value="ECO:0007669"/>
    <property type="project" value="InterPro"/>
</dbReference>
<dbReference type="Proteomes" id="UP000823617">
    <property type="component" value="Unassembled WGS sequence"/>
</dbReference>
<dbReference type="Gene3D" id="2.70.98.10">
    <property type="match status" value="1"/>
</dbReference>
<reference evidence="4" key="2">
    <citation type="journal article" date="2021" name="PeerJ">
        <title>Extensive microbial diversity within the chicken gut microbiome revealed by metagenomics and culture.</title>
        <authorList>
            <person name="Gilroy R."/>
            <person name="Ravi A."/>
            <person name="Getino M."/>
            <person name="Pursley I."/>
            <person name="Horton D.L."/>
            <person name="Alikhan N.F."/>
            <person name="Baker D."/>
            <person name="Gharbi K."/>
            <person name="Hall N."/>
            <person name="Watson M."/>
            <person name="Adriaenssens E.M."/>
            <person name="Foster-Nyarko E."/>
            <person name="Jarju S."/>
            <person name="Secka A."/>
            <person name="Antonio M."/>
            <person name="Oren A."/>
            <person name="Chaudhuri R.R."/>
            <person name="La Ragione R."/>
            <person name="Hildebrand F."/>
            <person name="Pallen M.J."/>
        </authorList>
    </citation>
    <scope>NUCLEOTIDE SEQUENCE</scope>
    <source>
        <strain evidence="4">B1-3475</strain>
    </source>
</reference>
<evidence type="ECO:0000256" key="2">
    <source>
        <dbReference type="ARBA" id="ARBA00011245"/>
    </source>
</evidence>
<protein>
    <submittedName>
        <fullName evidence="4">Aldose 1-epimerase family protein</fullName>
    </submittedName>
</protein>
<dbReference type="PANTHER" id="PTHR11122:SF13">
    <property type="entry name" value="GLUCOSE-6-PHOSPHATE 1-EPIMERASE"/>
    <property type="match status" value="1"/>
</dbReference>
<keyword evidence="3" id="KW-0106">Calcium</keyword>
<reference evidence="4" key="1">
    <citation type="submission" date="2020-10" db="EMBL/GenBank/DDBJ databases">
        <authorList>
            <person name="Gilroy R."/>
        </authorList>
    </citation>
    <scope>NUCLEOTIDE SEQUENCE</scope>
    <source>
        <strain evidence="4">B1-3475</strain>
    </source>
</reference>
<dbReference type="SUPFAM" id="SSF74650">
    <property type="entry name" value="Galactose mutarotase-like"/>
    <property type="match status" value="1"/>
</dbReference>
<proteinExistence type="predicted"/>
<evidence type="ECO:0000313" key="5">
    <source>
        <dbReference type="Proteomes" id="UP000823617"/>
    </source>
</evidence>
<comment type="caution">
    <text evidence="4">The sequence shown here is derived from an EMBL/GenBank/DDBJ whole genome shotgun (WGS) entry which is preliminary data.</text>
</comment>
<dbReference type="EMBL" id="JADIMK010000012">
    <property type="protein sequence ID" value="MBO8455087.1"/>
    <property type="molecule type" value="Genomic_DNA"/>
</dbReference>
<dbReference type="Pfam" id="PF01263">
    <property type="entry name" value="Aldose_epim"/>
    <property type="match status" value="1"/>
</dbReference>
<name>A0A9D9MYW1_9BACT</name>
<dbReference type="InterPro" id="IPR011013">
    <property type="entry name" value="Gal_mutarotase_sf_dom"/>
</dbReference>
<evidence type="ECO:0000256" key="3">
    <source>
        <dbReference type="ARBA" id="ARBA00022837"/>
    </source>
</evidence>
<organism evidence="4 5">
    <name type="scientific">Candidatus Cryptobacteroides intestinigallinarum</name>
    <dbReference type="NCBI Taxonomy" id="2840767"/>
    <lineage>
        <taxon>Bacteria</taxon>
        <taxon>Pseudomonadati</taxon>
        <taxon>Bacteroidota</taxon>
        <taxon>Bacteroidia</taxon>
        <taxon>Bacteroidales</taxon>
        <taxon>Candidatus Cryptobacteroides</taxon>
    </lineage>
</organism>
<comment type="cofactor">
    <cofactor evidence="1">
        <name>Ca(2+)</name>
        <dbReference type="ChEBI" id="CHEBI:29108"/>
    </cofactor>
</comment>
<dbReference type="InterPro" id="IPR014718">
    <property type="entry name" value="GH-type_carb-bd"/>
</dbReference>
<dbReference type="InterPro" id="IPR037481">
    <property type="entry name" value="LacX"/>
</dbReference>
<dbReference type="PANTHER" id="PTHR11122">
    <property type="entry name" value="APOSPORY-ASSOCIATED PROTEIN C-RELATED"/>
    <property type="match status" value="1"/>
</dbReference>
<dbReference type="AlphaFoldDB" id="A0A9D9MYW1"/>
<evidence type="ECO:0000256" key="1">
    <source>
        <dbReference type="ARBA" id="ARBA00001913"/>
    </source>
</evidence>